<feature type="domain" description="SprT-like" evidence="1">
    <location>
        <begin position="79"/>
        <end position="189"/>
    </location>
</feature>
<evidence type="ECO:0000313" key="3">
    <source>
        <dbReference type="Proteomes" id="UP001219355"/>
    </source>
</evidence>
<organism evidence="2 3">
    <name type="scientific">Emydomyces testavorans</name>
    <dbReference type="NCBI Taxonomy" id="2070801"/>
    <lineage>
        <taxon>Eukaryota</taxon>
        <taxon>Fungi</taxon>
        <taxon>Dikarya</taxon>
        <taxon>Ascomycota</taxon>
        <taxon>Pezizomycotina</taxon>
        <taxon>Eurotiomycetes</taxon>
        <taxon>Eurotiomycetidae</taxon>
        <taxon>Onygenales</taxon>
        <taxon>Nannizziopsiaceae</taxon>
        <taxon>Emydomyces</taxon>
    </lineage>
</organism>
<dbReference type="Pfam" id="PF10263">
    <property type="entry name" value="SprT-like"/>
    <property type="match status" value="1"/>
</dbReference>
<reference evidence="2" key="1">
    <citation type="submission" date="2023-03" db="EMBL/GenBank/DDBJ databases">
        <title>Emydomyces testavorans Genome Sequence.</title>
        <authorList>
            <person name="Hoyer L."/>
        </authorList>
    </citation>
    <scope>NUCLEOTIDE SEQUENCE</scope>
    <source>
        <strain evidence="2">16-2883</strain>
    </source>
</reference>
<dbReference type="AlphaFoldDB" id="A0AAF0DMI8"/>
<dbReference type="Proteomes" id="UP001219355">
    <property type="component" value="Chromosome 4"/>
</dbReference>
<keyword evidence="3" id="KW-1185">Reference proteome</keyword>
<protein>
    <recommendedName>
        <fullName evidence="1">SprT-like domain-containing protein</fullName>
    </recommendedName>
</protein>
<dbReference type="GO" id="GO:0006950">
    <property type="term" value="P:response to stress"/>
    <property type="evidence" value="ECO:0007669"/>
    <property type="project" value="UniProtKB-ARBA"/>
</dbReference>
<gene>
    <name evidence="2" type="ORF">PRK78_006648</name>
</gene>
<name>A0AAF0DMI8_9EURO</name>
<dbReference type="InterPro" id="IPR006640">
    <property type="entry name" value="SprT-like_domain"/>
</dbReference>
<evidence type="ECO:0000259" key="1">
    <source>
        <dbReference type="Pfam" id="PF10263"/>
    </source>
</evidence>
<evidence type="ECO:0000313" key="2">
    <source>
        <dbReference type="EMBL" id="WEW61158.1"/>
    </source>
</evidence>
<sequence length="267" mass="30390">MMPHAKCDCYRNYEEVAMKEMTGRGLLAKKQPASKDLGLSETVATKLAVDALDDYTAPRLELPKCRFHGVDFHCLPYTLFDALDQDLFRGVLKDQVFLQWGRLDSEIHGVTTKPGLRDKRITIQLNSLLQRQSHSPCLISCLIHHMAHAYFLVCCGFQRRGDQTSHYNLGHGLGFSTLIHRIREVFRPVGIKVLPASSNRSLKPPDNHLVEMNRHKSRSAQRGGRSFCPWSGSDMLAKEPCQDHMLALKEMKLQDDKVGESCLQLYW</sequence>
<accession>A0AAF0DMI8</accession>
<dbReference type="EMBL" id="CP120630">
    <property type="protein sequence ID" value="WEW61158.1"/>
    <property type="molecule type" value="Genomic_DNA"/>
</dbReference>
<proteinExistence type="predicted"/>